<keyword evidence="2" id="KW-1185">Reference proteome</keyword>
<proteinExistence type="predicted"/>
<dbReference type="AlphaFoldDB" id="A0AAP0RMM8"/>
<organism evidence="1 2">
    <name type="scientific">Liquidambar formosana</name>
    <name type="common">Formosan gum</name>
    <dbReference type="NCBI Taxonomy" id="63359"/>
    <lineage>
        <taxon>Eukaryota</taxon>
        <taxon>Viridiplantae</taxon>
        <taxon>Streptophyta</taxon>
        <taxon>Embryophyta</taxon>
        <taxon>Tracheophyta</taxon>
        <taxon>Spermatophyta</taxon>
        <taxon>Magnoliopsida</taxon>
        <taxon>eudicotyledons</taxon>
        <taxon>Gunneridae</taxon>
        <taxon>Pentapetalae</taxon>
        <taxon>Saxifragales</taxon>
        <taxon>Altingiaceae</taxon>
        <taxon>Liquidambar</taxon>
    </lineage>
</organism>
<dbReference type="EMBL" id="JBBPBK010000007">
    <property type="protein sequence ID" value="KAK9281196.1"/>
    <property type="molecule type" value="Genomic_DNA"/>
</dbReference>
<evidence type="ECO:0000313" key="2">
    <source>
        <dbReference type="Proteomes" id="UP001415857"/>
    </source>
</evidence>
<protein>
    <submittedName>
        <fullName evidence="1">Uncharacterized protein</fullName>
    </submittedName>
</protein>
<comment type="caution">
    <text evidence="1">The sequence shown here is derived from an EMBL/GenBank/DDBJ whole genome shotgun (WGS) entry which is preliminary data.</text>
</comment>
<evidence type="ECO:0000313" key="1">
    <source>
        <dbReference type="EMBL" id="KAK9281196.1"/>
    </source>
</evidence>
<name>A0AAP0RMM8_LIQFO</name>
<sequence>MDMPPPGARQTMLLTCSVLLSQMRYRKDVPGSTIDTALVLTPGIRDEVEDDSEFDECDGDKPIV</sequence>
<dbReference type="Proteomes" id="UP001415857">
    <property type="component" value="Unassembled WGS sequence"/>
</dbReference>
<reference evidence="1 2" key="1">
    <citation type="journal article" date="2024" name="Plant J.">
        <title>Genome sequences and population genomics reveal climatic adaptation and genomic divergence between two closely related sweetgum species.</title>
        <authorList>
            <person name="Xu W.Q."/>
            <person name="Ren C.Q."/>
            <person name="Zhang X.Y."/>
            <person name="Comes H.P."/>
            <person name="Liu X.H."/>
            <person name="Li Y.G."/>
            <person name="Kettle C.J."/>
            <person name="Jalonen R."/>
            <person name="Gaisberger H."/>
            <person name="Ma Y.Z."/>
            <person name="Qiu Y.X."/>
        </authorList>
    </citation>
    <scope>NUCLEOTIDE SEQUENCE [LARGE SCALE GENOMIC DNA]</scope>
    <source>
        <strain evidence="1">Hangzhou</strain>
    </source>
</reference>
<accession>A0AAP0RMM8</accession>
<gene>
    <name evidence="1" type="ORF">L1049_004091</name>
</gene>